<dbReference type="PANTHER" id="PTHR13966">
    <property type="entry name" value="ENDONUCLEASE RELATED"/>
    <property type="match status" value="1"/>
</dbReference>
<sequence>MGHWYREAGLSLLLLALVNGQCHFTLDETKSSKFGFLTYREAAGADHMQRQGVVPNGATIYMNCHDPKKPKTGVVKDVVCNNNQFQKPLPLCEHMKSSEVREVNDNSCPATMFATGVEIRGQFVELFRSCYDKSNLRALFSKNIVYKNTFFGPNPNLSFDCGKVVPTRDMEAYKKEKVYDTFFNIYGSNRYIADAKTIAISRGHLSCATEYLYRNLKCASFKYVNVVPQFQSINGGNWKNIEKWVNSQVPVNSYLRIETGGIGVLKLPDVEGNLKPAFLLGGNQIPVPEWTYKLIKDARNQPIHAILTSNNKYGEKIPAPAFCTQIRCPGFDYTDASDQGYTYCCDARTFNPPRELIPPTVSKTPSRPNSRTRPGGAH</sequence>
<keyword evidence="3" id="KW-0378">Hydrolase</keyword>
<dbReference type="SUPFAM" id="SSF54060">
    <property type="entry name" value="His-Me finger endonucleases"/>
    <property type="match status" value="1"/>
</dbReference>
<dbReference type="GO" id="GO:0005634">
    <property type="term" value="C:nucleus"/>
    <property type="evidence" value="ECO:0007669"/>
    <property type="project" value="TreeGrafter"/>
</dbReference>
<feature type="domain" description="DNA/RNA non-specific endonuclease/pyrophosphatase/phosphodiesterase" evidence="8">
    <location>
        <begin position="123"/>
        <end position="350"/>
    </location>
</feature>
<dbReference type="GO" id="GO:0000014">
    <property type="term" value="F:single-stranded DNA endodeoxyribonuclease activity"/>
    <property type="evidence" value="ECO:0007669"/>
    <property type="project" value="TreeGrafter"/>
</dbReference>
<protein>
    <submittedName>
        <fullName evidence="10">Uncharacterized protein LOC115621334</fullName>
    </submittedName>
</protein>
<comment type="similarity">
    <text evidence="1">Belongs to the DNA/RNA non-specific endonuclease family.</text>
</comment>
<dbReference type="InterPro" id="IPR044929">
    <property type="entry name" value="DNA/RNA_non-sp_Endonuclease_sf"/>
</dbReference>
<keyword evidence="7" id="KW-0732">Signal</keyword>
<evidence type="ECO:0000313" key="9">
    <source>
        <dbReference type="Proteomes" id="UP000504634"/>
    </source>
</evidence>
<dbReference type="Gene3D" id="3.40.570.10">
    <property type="entry name" value="Extracellular Endonuclease, subunit A"/>
    <property type="match status" value="1"/>
</dbReference>
<dbReference type="GeneID" id="115621334"/>
<evidence type="ECO:0000256" key="6">
    <source>
        <dbReference type="SAM" id="MobiDB-lite"/>
    </source>
</evidence>
<gene>
    <name evidence="10" type="primary">LOC115621334</name>
</gene>
<keyword evidence="5" id="KW-0479">Metal-binding</keyword>
<evidence type="ECO:0000259" key="8">
    <source>
        <dbReference type="SMART" id="SM00892"/>
    </source>
</evidence>
<dbReference type="AlphaFoldDB" id="A0A6J2T6C0"/>
<evidence type="ECO:0000256" key="2">
    <source>
        <dbReference type="ARBA" id="ARBA00022722"/>
    </source>
</evidence>
<organism evidence="9 10">
    <name type="scientific">Drosophila lebanonensis</name>
    <name type="common">Fruit fly</name>
    <name type="synonym">Scaptodrosophila lebanonensis</name>
    <dbReference type="NCBI Taxonomy" id="7225"/>
    <lineage>
        <taxon>Eukaryota</taxon>
        <taxon>Metazoa</taxon>
        <taxon>Ecdysozoa</taxon>
        <taxon>Arthropoda</taxon>
        <taxon>Hexapoda</taxon>
        <taxon>Insecta</taxon>
        <taxon>Pterygota</taxon>
        <taxon>Neoptera</taxon>
        <taxon>Endopterygota</taxon>
        <taxon>Diptera</taxon>
        <taxon>Brachycera</taxon>
        <taxon>Muscomorpha</taxon>
        <taxon>Ephydroidea</taxon>
        <taxon>Drosophilidae</taxon>
        <taxon>Scaptodrosophila</taxon>
    </lineage>
</organism>
<dbReference type="GO" id="GO:0006309">
    <property type="term" value="P:apoptotic DNA fragmentation"/>
    <property type="evidence" value="ECO:0007669"/>
    <property type="project" value="TreeGrafter"/>
</dbReference>
<dbReference type="SMART" id="SM00892">
    <property type="entry name" value="Endonuclease_NS"/>
    <property type="match status" value="1"/>
</dbReference>
<keyword evidence="2" id="KW-0540">Nuclease</keyword>
<dbReference type="GO" id="GO:0005743">
    <property type="term" value="C:mitochondrial inner membrane"/>
    <property type="evidence" value="ECO:0007669"/>
    <property type="project" value="TreeGrafter"/>
</dbReference>
<dbReference type="PANTHER" id="PTHR13966:SF17">
    <property type="entry name" value="ENDONUCLEASE-RELATED"/>
    <property type="match status" value="1"/>
</dbReference>
<evidence type="ECO:0000256" key="7">
    <source>
        <dbReference type="SAM" id="SignalP"/>
    </source>
</evidence>
<feature type="binding site" evidence="5">
    <location>
        <position position="234"/>
    </location>
    <ligand>
        <name>Mg(2+)</name>
        <dbReference type="ChEBI" id="CHEBI:18420"/>
        <note>catalytic</note>
    </ligand>
</feature>
<dbReference type="RefSeq" id="XP_030370815.1">
    <property type="nucleotide sequence ID" value="XM_030514955.1"/>
</dbReference>
<feature type="active site" description="Proton acceptor" evidence="4">
    <location>
        <position position="204"/>
    </location>
</feature>
<evidence type="ECO:0000256" key="5">
    <source>
        <dbReference type="PIRSR" id="PIRSR640255-2"/>
    </source>
</evidence>
<reference evidence="10" key="1">
    <citation type="submission" date="2025-08" db="UniProtKB">
        <authorList>
            <consortium name="RefSeq"/>
        </authorList>
    </citation>
    <scope>IDENTIFICATION</scope>
    <source>
        <strain evidence="10">11010-0011.00</strain>
        <tissue evidence="10">Whole body</tissue>
    </source>
</reference>
<accession>A0A6J2T6C0</accession>
<name>A0A6J2T6C0_DROLE</name>
<dbReference type="Proteomes" id="UP000504634">
    <property type="component" value="Unplaced"/>
</dbReference>
<dbReference type="GO" id="GO:0046872">
    <property type="term" value="F:metal ion binding"/>
    <property type="evidence" value="ECO:0007669"/>
    <property type="project" value="UniProtKB-KW"/>
</dbReference>
<dbReference type="GO" id="GO:0004521">
    <property type="term" value="F:RNA endonuclease activity"/>
    <property type="evidence" value="ECO:0007669"/>
    <property type="project" value="TreeGrafter"/>
</dbReference>
<keyword evidence="9" id="KW-1185">Reference proteome</keyword>
<dbReference type="Pfam" id="PF01223">
    <property type="entry name" value="Endonuclease_NS"/>
    <property type="match status" value="1"/>
</dbReference>
<dbReference type="OrthoDB" id="8194122at2759"/>
<dbReference type="InterPro" id="IPR044925">
    <property type="entry name" value="His-Me_finger_sf"/>
</dbReference>
<dbReference type="InterPro" id="IPR040255">
    <property type="entry name" value="Non-specific_endonuclease"/>
</dbReference>
<feature type="compositionally biased region" description="Polar residues" evidence="6">
    <location>
        <begin position="361"/>
        <end position="372"/>
    </location>
</feature>
<feature type="region of interest" description="Disordered" evidence="6">
    <location>
        <begin position="355"/>
        <end position="378"/>
    </location>
</feature>
<dbReference type="InterPro" id="IPR001604">
    <property type="entry name" value="Endo_G_ENPP1-like_dom"/>
</dbReference>
<dbReference type="GO" id="GO:0003676">
    <property type="term" value="F:nucleic acid binding"/>
    <property type="evidence" value="ECO:0007669"/>
    <property type="project" value="InterPro"/>
</dbReference>
<proteinExistence type="inferred from homology"/>
<keyword evidence="3" id="KW-0255">Endonuclease</keyword>
<evidence type="ECO:0000313" key="10">
    <source>
        <dbReference type="RefSeq" id="XP_030370815.1"/>
    </source>
</evidence>
<feature type="chain" id="PRO_5026873192" evidence="7">
    <location>
        <begin position="21"/>
        <end position="378"/>
    </location>
</feature>
<evidence type="ECO:0000256" key="1">
    <source>
        <dbReference type="ARBA" id="ARBA00010052"/>
    </source>
</evidence>
<evidence type="ECO:0000256" key="3">
    <source>
        <dbReference type="ARBA" id="ARBA00022759"/>
    </source>
</evidence>
<feature type="signal peptide" evidence="7">
    <location>
        <begin position="1"/>
        <end position="20"/>
    </location>
</feature>
<evidence type="ECO:0000256" key="4">
    <source>
        <dbReference type="PIRSR" id="PIRSR640255-1"/>
    </source>
</evidence>